<dbReference type="Proteomes" id="UP000237717">
    <property type="component" value="Plasmid pTi1D1609"/>
</dbReference>
<keyword evidence="1" id="KW-0678">Repressor</keyword>
<keyword evidence="4" id="KW-0804">Transcription</keyword>
<dbReference type="InterPro" id="IPR010982">
    <property type="entry name" value="Lambda_DNA-bd_dom_sf"/>
</dbReference>
<dbReference type="PROSITE" id="PS00356">
    <property type="entry name" value="HTH_LACI_1"/>
    <property type="match status" value="1"/>
</dbReference>
<dbReference type="Gene3D" id="1.10.260.40">
    <property type="entry name" value="lambda repressor-like DNA-binding domains"/>
    <property type="match status" value="1"/>
</dbReference>
<keyword evidence="3" id="KW-0238">DNA-binding</keyword>
<evidence type="ECO:0000256" key="4">
    <source>
        <dbReference type="ARBA" id="ARBA00023163"/>
    </source>
</evidence>
<dbReference type="PROSITE" id="PS50932">
    <property type="entry name" value="HTH_LACI_2"/>
    <property type="match status" value="1"/>
</dbReference>
<dbReference type="CDD" id="cd06267">
    <property type="entry name" value="PBP1_LacI_sugar_binding-like"/>
    <property type="match status" value="1"/>
</dbReference>
<organism evidence="6 7">
    <name type="scientific">Agrobacterium tumefaciens</name>
    <dbReference type="NCBI Taxonomy" id="358"/>
    <lineage>
        <taxon>Bacteria</taxon>
        <taxon>Pseudomonadati</taxon>
        <taxon>Pseudomonadota</taxon>
        <taxon>Alphaproteobacteria</taxon>
        <taxon>Hyphomicrobiales</taxon>
        <taxon>Rhizobiaceae</taxon>
        <taxon>Rhizobium/Agrobacterium group</taxon>
        <taxon>Agrobacterium</taxon>
        <taxon>Agrobacterium tumefaciens complex</taxon>
    </lineage>
</organism>
<dbReference type="GO" id="GO:0000976">
    <property type="term" value="F:transcription cis-regulatory region binding"/>
    <property type="evidence" value="ECO:0007669"/>
    <property type="project" value="TreeGrafter"/>
</dbReference>
<evidence type="ECO:0000256" key="3">
    <source>
        <dbReference type="ARBA" id="ARBA00023125"/>
    </source>
</evidence>
<keyword evidence="2" id="KW-0805">Transcription regulation</keyword>
<geneLocation type="plasmid" evidence="7">
    <name>pti1d1609</name>
</geneLocation>
<dbReference type="InterPro" id="IPR046335">
    <property type="entry name" value="LacI/GalR-like_sensor"/>
</dbReference>
<dbReference type="Gene3D" id="3.40.50.2300">
    <property type="match status" value="2"/>
</dbReference>
<dbReference type="SMART" id="SM00354">
    <property type="entry name" value="HTH_LACI"/>
    <property type="match status" value="1"/>
</dbReference>
<keyword evidence="6" id="KW-0614">Plasmid</keyword>
<evidence type="ECO:0000256" key="1">
    <source>
        <dbReference type="ARBA" id="ARBA00022491"/>
    </source>
</evidence>
<proteinExistence type="predicted"/>
<accession>A0A2L2LLP9</accession>
<evidence type="ECO:0000259" key="5">
    <source>
        <dbReference type="PROSITE" id="PS50932"/>
    </source>
</evidence>
<sequence length="361" mass="38719">MKTSGRSGPQPTVADVARAAGVSRATAARVLGGYGYAGSEAREQVLEAAKRLAYQPNQLARSMATGRSKTIGVVVADIENLYFARAIRAITDTANANGFDVVLANTDEDIEMERAALRVMLAKRVDGLIVSPASSFEVDHLIEARNMGCPFVLLDRRVPALEADTVAIDNFPAARNAVSSFTRQGHRRIALISNSRIEGGRKYLTSPVRERLEGYKAALHEAGIRIDPKLTVFGGGDNENLARKVRKLCQDDNRPTAFLAVTSAVALVVLSVLREDGLSVPEDVSLICFENADWTVAVTPPLTVIAQPIKELASAVTERLIARLNGGSSLSPEETLLSATLINRGSVKDLSSDLSPDRRSA</sequence>
<gene>
    <name evidence="6" type="primary">lacI</name>
    <name evidence="6" type="ORF">At1D1609_52220</name>
</gene>
<reference evidence="6 7" key="1">
    <citation type="submission" date="2018-02" db="EMBL/GenBank/DDBJ databases">
        <title>Complete genome sequence of Agrobacterium tumefaciens 1D1609.</title>
        <authorList>
            <person name="Cho S.-T."/>
            <person name="Haryono M."/>
            <person name="Chang H.-H."/>
            <person name="Santos M.N."/>
            <person name="Lai E.-M."/>
            <person name="Kuo C.-H."/>
        </authorList>
    </citation>
    <scope>NUCLEOTIDE SEQUENCE [LARGE SCALE GENOMIC DNA]</scope>
    <source>
        <strain evidence="6 7">1D1609</strain>
        <plasmid evidence="7">Plasmid pti1d1609</plasmid>
    </source>
</reference>
<dbReference type="CDD" id="cd01392">
    <property type="entry name" value="HTH_LacI"/>
    <property type="match status" value="1"/>
</dbReference>
<evidence type="ECO:0000313" key="7">
    <source>
        <dbReference type="Proteomes" id="UP000237717"/>
    </source>
</evidence>
<dbReference type="AlphaFoldDB" id="A0A2L2LLP9"/>
<dbReference type="Pfam" id="PF00356">
    <property type="entry name" value="LacI"/>
    <property type="match status" value="1"/>
</dbReference>
<dbReference type="PANTHER" id="PTHR30146">
    <property type="entry name" value="LACI-RELATED TRANSCRIPTIONAL REPRESSOR"/>
    <property type="match status" value="1"/>
</dbReference>
<dbReference type="InterPro" id="IPR028082">
    <property type="entry name" value="Peripla_BP_I"/>
</dbReference>
<evidence type="ECO:0000256" key="2">
    <source>
        <dbReference type="ARBA" id="ARBA00023015"/>
    </source>
</evidence>
<dbReference type="PANTHER" id="PTHR30146:SF148">
    <property type="entry name" value="HTH-TYPE TRANSCRIPTIONAL REPRESSOR PURR-RELATED"/>
    <property type="match status" value="1"/>
</dbReference>
<dbReference type="Pfam" id="PF13377">
    <property type="entry name" value="Peripla_BP_3"/>
    <property type="match status" value="1"/>
</dbReference>
<dbReference type="RefSeq" id="WP_104680338.1">
    <property type="nucleotide sequence ID" value="NZ_CP026926.1"/>
</dbReference>
<feature type="domain" description="HTH lacI-type" evidence="5">
    <location>
        <begin position="11"/>
        <end position="65"/>
    </location>
</feature>
<protein>
    <submittedName>
        <fullName evidence="6">LacI family transcriptional regulator</fullName>
    </submittedName>
</protein>
<name>A0A2L2LLP9_AGRTU</name>
<dbReference type="EMBL" id="CP026926">
    <property type="protein sequence ID" value="AVH45255.1"/>
    <property type="molecule type" value="Genomic_DNA"/>
</dbReference>
<dbReference type="GO" id="GO:0003700">
    <property type="term" value="F:DNA-binding transcription factor activity"/>
    <property type="evidence" value="ECO:0007669"/>
    <property type="project" value="TreeGrafter"/>
</dbReference>
<dbReference type="SUPFAM" id="SSF53822">
    <property type="entry name" value="Periplasmic binding protein-like I"/>
    <property type="match status" value="1"/>
</dbReference>
<evidence type="ECO:0000313" key="6">
    <source>
        <dbReference type="EMBL" id="AVH45255.1"/>
    </source>
</evidence>
<dbReference type="InterPro" id="IPR000843">
    <property type="entry name" value="HTH_LacI"/>
</dbReference>
<dbReference type="SUPFAM" id="SSF47413">
    <property type="entry name" value="lambda repressor-like DNA-binding domains"/>
    <property type="match status" value="1"/>
</dbReference>